<feature type="transmembrane region" description="Helical" evidence="1">
    <location>
        <begin position="90"/>
        <end position="111"/>
    </location>
</feature>
<dbReference type="AlphaFoldDB" id="A0A9P6C3J6"/>
<keyword evidence="1" id="KW-1133">Transmembrane helix</keyword>
<dbReference type="OrthoDB" id="3366475at2759"/>
<comment type="caution">
    <text evidence="2">The sequence shown here is derived from an EMBL/GenBank/DDBJ whole genome shotgun (WGS) entry which is preliminary data.</text>
</comment>
<keyword evidence="1" id="KW-0812">Transmembrane</keyword>
<gene>
    <name evidence="2" type="ORF">P691DRAFT_809608</name>
</gene>
<dbReference type="Proteomes" id="UP000807342">
    <property type="component" value="Unassembled WGS sequence"/>
</dbReference>
<evidence type="ECO:0000313" key="3">
    <source>
        <dbReference type="Proteomes" id="UP000807342"/>
    </source>
</evidence>
<name>A0A9P6C3J6_9AGAR</name>
<dbReference type="EMBL" id="MU151098">
    <property type="protein sequence ID" value="KAF9450771.1"/>
    <property type="molecule type" value="Genomic_DNA"/>
</dbReference>
<feature type="transmembrane region" description="Helical" evidence="1">
    <location>
        <begin position="58"/>
        <end position="78"/>
    </location>
</feature>
<feature type="transmembrane region" description="Helical" evidence="1">
    <location>
        <begin position="32"/>
        <end position="51"/>
    </location>
</feature>
<protein>
    <submittedName>
        <fullName evidence="2">Uncharacterized protein</fullName>
    </submittedName>
</protein>
<organism evidence="2 3">
    <name type="scientific">Macrolepiota fuliginosa MF-IS2</name>
    <dbReference type="NCBI Taxonomy" id="1400762"/>
    <lineage>
        <taxon>Eukaryota</taxon>
        <taxon>Fungi</taxon>
        <taxon>Dikarya</taxon>
        <taxon>Basidiomycota</taxon>
        <taxon>Agaricomycotina</taxon>
        <taxon>Agaricomycetes</taxon>
        <taxon>Agaricomycetidae</taxon>
        <taxon>Agaricales</taxon>
        <taxon>Agaricineae</taxon>
        <taxon>Agaricaceae</taxon>
        <taxon>Macrolepiota</taxon>
    </lineage>
</organism>
<evidence type="ECO:0000313" key="2">
    <source>
        <dbReference type="EMBL" id="KAF9450771.1"/>
    </source>
</evidence>
<accession>A0A9P6C3J6</accession>
<evidence type="ECO:0000256" key="1">
    <source>
        <dbReference type="SAM" id="Phobius"/>
    </source>
</evidence>
<reference evidence="2" key="1">
    <citation type="submission" date="2020-11" db="EMBL/GenBank/DDBJ databases">
        <authorList>
            <consortium name="DOE Joint Genome Institute"/>
            <person name="Ahrendt S."/>
            <person name="Riley R."/>
            <person name="Andreopoulos W."/>
            <person name="Labutti K."/>
            <person name="Pangilinan J."/>
            <person name="Ruiz-Duenas F.J."/>
            <person name="Barrasa J.M."/>
            <person name="Sanchez-Garcia M."/>
            <person name="Camarero S."/>
            <person name="Miyauchi S."/>
            <person name="Serrano A."/>
            <person name="Linde D."/>
            <person name="Babiker R."/>
            <person name="Drula E."/>
            <person name="Ayuso-Fernandez I."/>
            <person name="Pacheco R."/>
            <person name="Padilla G."/>
            <person name="Ferreira P."/>
            <person name="Barriuso J."/>
            <person name="Kellner H."/>
            <person name="Castanera R."/>
            <person name="Alfaro M."/>
            <person name="Ramirez L."/>
            <person name="Pisabarro A.G."/>
            <person name="Kuo A."/>
            <person name="Tritt A."/>
            <person name="Lipzen A."/>
            <person name="He G."/>
            <person name="Yan M."/>
            <person name="Ng V."/>
            <person name="Cullen D."/>
            <person name="Martin F."/>
            <person name="Rosso M.-N."/>
            <person name="Henrissat B."/>
            <person name="Hibbett D."/>
            <person name="Martinez A.T."/>
            <person name="Grigoriev I.V."/>
        </authorList>
    </citation>
    <scope>NUCLEOTIDE SEQUENCE</scope>
    <source>
        <strain evidence="2">MF-IS2</strain>
    </source>
</reference>
<sequence>MASSTPTPTPTAQNVLLPLIIPHLTSVLRNSAHLALALPVYAYNLLTYIPWTTLISPVTYLLAPLTTFIYIILGLTLYTPYQFISWLIRALFPLYVFCGVACITGGLLGLGGRILSASIVRVVSDEIGYGHYEETKNADVDVAERSAKRRRLDKKDRVKFGPF</sequence>
<keyword evidence="1" id="KW-0472">Membrane</keyword>
<proteinExistence type="predicted"/>
<keyword evidence="3" id="KW-1185">Reference proteome</keyword>